<reference evidence="3" key="1">
    <citation type="journal article" date="2017" name="Nat. Microbiol.">
        <title>Global analysis of biosynthetic gene clusters reveals vast potential of secondary metabolite production in Penicillium species.</title>
        <authorList>
            <person name="Nielsen J.C."/>
            <person name="Grijseels S."/>
            <person name="Prigent S."/>
            <person name="Ji B."/>
            <person name="Dainat J."/>
            <person name="Nielsen K.F."/>
            <person name="Frisvad J.C."/>
            <person name="Workman M."/>
            <person name="Nielsen J."/>
        </authorList>
    </citation>
    <scope>NUCLEOTIDE SEQUENCE [LARGE SCALE GENOMIC DNA]</scope>
    <source>
        <strain evidence="3">IBT 31321</strain>
    </source>
</reference>
<name>A0A1V6UA31_9EURO</name>
<comment type="caution">
    <text evidence="2">The sequence shown here is derived from an EMBL/GenBank/DDBJ whole genome shotgun (WGS) entry which is preliminary data.</text>
</comment>
<feature type="region of interest" description="Disordered" evidence="1">
    <location>
        <begin position="484"/>
        <end position="559"/>
    </location>
</feature>
<feature type="region of interest" description="Disordered" evidence="1">
    <location>
        <begin position="349"/>
        <end position="431"/>
    </location>
</feature>
<feature type="region of interest" description="Disordered" evidence="1">
    <location>
        <begin position="155"/>
        <end position="252"/>
    </location>
</feature>
<feature type="compositionally biased region" description="Polar residues" evidence="1">
    <location>
        <begin position="376"/>
        <end position="391"/>
    </location>
</feature>
<feature type="compositionally biased region" description="Low complexity" evidence="1">
    <location>
        <begin position="396"/>
        <end position="407"/>
    </location>
</feature>
<feature type="compositionally biased region" description="Low complexity" evidence="1">
    <location>
        <begin position="7"/>
        <end position="17"/>
    </location>
</feature>
<evidence type="ECO:0000313" key="2">
    <source>
        <dbReference type="EMBL" id="OQE35341.1"/>
    </source>
</evidence>
<proteinExistence type="predicted"/>
<dbReference type="STRING" id="36646.A0A1V6UA31"/>
<protein>
    <submittedName>
        <fullName evidence="2">Uncharacterized protein</fullName>
    </submittedName>
</protein>
<feature type="region of interest" description="Disordered" evidence="1">
    <location>
        <begin position="448"/>
        <end position="470"/>
    </location>
</feature>
<feature type="compositionally biased region" description="Polar residues" evidence="1">
    <location>
        <begin position="30"/>
        <end position="54"/>
    </location>
</feature>
<keyword evidence="3" id="KW-1185">Reference proteome</keyword>
<evidence type="ECO:0000313" key="3">
    <source>
        <dbReference type="Proteomes" id="UP000191500"/>
    </source>
</evidence>
<feature type="compositionally biased region" description="Polar residues" evidence="1">
    <location>
        <begin position="484"/>
        <end position="501"/>
    </location>
</feature>
<organism evidence="2 3">
    <name type="scientific">Penicillium coprophilum</name>
    <dbReference type="NCBI Taxonomy" id="36646"/>
    <lineage>
        <taxon>Eukaryota</taxon>
        <taxon>Fungi</taxon>
        <taxon>Dikarya</taxon>
        <taxon>Ascomycota</taxon>
        <taxon>Pezizomycotina</taxon>
        <taxon>Eurotiomycetes</taxon>
        <taxon>Eurotiomycetidae</taxon>
        <taxon>Eurotiales</taxon>
        <taxon>Aspergillaceae</taxon>
        <taxon>Penicillium</taxon>
    </lineage>
</organism>
<dbReference type="Proteomes" id="UP000191500">
    <property type="component" value="Unassembled WGS sequence"/>
</dbReference>
<feature type="compositionally biased region" description="Low complexity" evidence="1">
    <location>
        <begin position="352"/>
        <end position="375"/>
    </location>
</feature>
<evidence type="ECO:0000256" key="1">
    <source>
        <dbReference type="SAM" id="MobiDB-lite"/>
    </source>
</evidence>
<feature type="compositionally biased region" description="Polar residues" evidence="1">
    <location>
        <begin position="236"/>
        <end position="252"/>
    </location>
</feature>
<feature type="region of interest" description="Disordered" evidence="1">
    <location>
        <begin position="1"/>
        <end position="98"/>
    </location>
</feature>
<accession>A0A1V6UA31</accession>
<gene>
    <name evidence="2" type="ORF">PENCOP_c013G06320</name>
</gene>
<dbReference type="AlphaFoldDB" id="A0A1V6UA31"/>
<feature type="compositionally biased region" description="Polar residues" evidence="1">
    <location>
        <begin position="157"/>
        <end position="174"/>
    </location>
</feature>
<dbReference type="EMBL" id="MDDG01000013">
    <property type="protein sequence ID" value="OQE35341.1"/>
    <property type="molecule type" value="Genomic_DNA"/>
</dbReference>
<sequence>MNNRPQPSASLGSSGLPSEEDTPDFISEPTDANESAVANQPTGANQPAGTNDPVTNDPVEPGPSNWSHQPSLEILQAHLAADDDPGSDSSEPPVHPDFYIHLARLQRINEAHRVNARREAEAQDQAHQASLALNDPQHQASRMFNQAQHDASRILNDPNQSSYDASAERGSQPSPMDMPERYETQPSIEAGPSEPIPHARYETPNPTGSVHHSQDLSSHHQPPSLYPMTAGHQASADPSTLGNLPTTAPQRPQYTEYGNPYTLAREPDLVPEGAIPYSQDRILQAWLLRQQLIAGVRPESLQPMSNPRSLNNRTPPWIVINDSGAHIITMRPARFQGVMLPMPDLPWFPRRTNPNSSTAPASSAAPGASSLPATSNNQTTPSPGATQSSPVGSDLSAAPSSPAANSPVGPDISAAQNTPVDTDLPTASDLPVGQPVRAAANLLAIQPVTSRSSGGPGALAPPNSPVGTLPQVPMAALQSQIRAALSGQNRTDTESISSQETPGAGTPPAHSPGAAHGNGAVPHGIIWEEPVEGSENSEGPVSPRLRRFLLDGGDDQSSL</sequence>